<sequence>MSLIEPDISPRTDTVRKLATLLDENRVVLVRGTPSSGKTILARLLERHYIKIGQPVKVITGWHDAPDAITRPVHQDRGAGNSYVYLDELLQANTVFIVDEAQASYSDHGLWLCPIKSQSSGVDGPRICLFSSYGSASNGFPNYFGGQTPVYFSPSQRISITKFPGPDAADVSLFYDEDEFQDVVNRLCSRFTTTFDMDASARAYLYSMTNGHPGAVEALSYKQGLEHRIIQRITAEVLGELLYDEARVFKGVRNSSVFKSFPLPKQLTETAVNVLRKVLKDGSVPCNLQDEGTRICYERGWLHSDYIETSGSGDPSTLCFLPTRLHAKFVEYYLHVSQLKPFPFDQFSCLADLCEAILRRFSRERLLSNPGAKQSRGNFFQPPEAPFQDEWYRAFSSLVGHGVGISSKWSPQDNGRVDFRIIGPAWGVEVLRDGDQLSEVCDRFQENGRYHPLIADARLKDWLILDCRHSRPQKYRMIQKTPSSSPSEADSSHQMYRVLSFGESSSKKTTRRRMFWVATIL</sequence>
<comment type="caution">
    <text evidence="2">The sequence shown here is derived from an EMBL/GenBank/DDBJ whole genome shotgun (WGS) entry which is preliminary data.</text>
</comment>
<evidence type="ECO:0000259" key="1">
    <source>
        <dbReference type="Pfam" id="PF20720"/>
    </source>
</evidence>
<feature type="domain" description="Novel STAND NTPase 3" evidence="1">
    <location>
        <begin position="12"/>
        <end position="69"/>
    </location>
</feature>
<dbReference type="InterPro" id="IPR049050">
    <property type="entry name" value="nSTAND3"/>
</dbReference>
<dbReference type="Proteomes" id="UP000324241">
    <property type="component" value="Unassembled WGS sequence"/>
</dbReference>
<evidence type="ECO:0000313" key="2">
    <source>
        <dbReference type="EMBL" id="KAA8646119.1"/>
    </source>
</evidence>
<dbReference type="VEuPathDB" id="FungiDB:EYZ11_005515"/>
<dbReference type="GeneID" id="54330247"/>
<reference evidence="2 3" key="1">
    <citation type="submission" date="2019-08" db="EMBL/GenBank/DDBJ databases">
        <title>The genome sequence of a newly discovered highly antifungal drug resistant Aspergillus species, Aspergillus tanneri NIH 1004.</title>
        <authorList>
            <person name="Mounaud S."/>
            <person name="Singh I."/>
            <person name="Joardar V."/>
            <person name="Pakala S."/>
            <person name="Pakala S."/>
            <person name="Venepally P."/>
            <person name="Chung J.K."/>
            <person name="Losada L."/>
            <person name="Nierman W.C."/>
        </authorList>
    </citation>
    <scope>NUCLEOTIDE SEQUENCE [LARGE SCALE GENOMIC DNA]</scope>
    <source>
        <strain evidence="2 3">NIH1004</strain>
    </source>
</reference>
<name>A0A5M9MNS8_9EURO</name>
<dbReference type="OrthoDB" id="2364732at2759"/>
<dbReference type="EMBL" id="QUQM01000007">
    <property type="protein sequence ID" value="KAA8646119.1"/>
    <property type="molecule type" value="Genomic_DNA"/>
</dbReference>
<accession>A0A5M9MNS8</accession>
<dbReference type="AlphaFoldDB" id="A0A5M9MNS8"/>
<organism evidence="2 3">
    <name type="scientific">Aspergillus tanneri</name>
    <dbReference type="NCBI Taxonomy" id="1220188"/>
    <lineage>
        <taxon>Eukaryota</taxon>
        <taxon>Fungi</taxon>
        <taxon>Dikarya</taxon>
        <taxon>Ascomycota</taxon>
        <taxon>Pezizomycotina</taxon>
        <taxon>Eurotiomycetes</taxon>
        <taxon>Eurotiomycetidae</taxon>
        <taxon>Eurotiales</taxon>
        <taxon>Aspergillaceae</taxon>
        <taxon>Aspergillus</taxon>
        <taxon>Aspergillus subgen. Circumdati</taxon>
    </lineage>
</organism>
<protein>
    <recommendedName>
        <fullName evidence="1">Novel STAND NTPase 3 domain-containing protein</fullName>
    </recommendedName>
</protein>
<dbReference type="SUPFAM" id="SSF52540">
    <property type="entry name" value="P-loop containing nucleoside triphosphate hydrolases"/>
    <property type="match status" value="1"/>
</dbReference>
<evidence type="ECO:0000313" key="3">
    <source>
        <dbReference type="Proteomes" id="UP000324241"/>
    </source>
</evidence>
<dbReference type="Pfam" id="PF20720">
    <property type="entry name" value="nSTAND3"/>
    <property type="match status" value="1"/>
</dbReference>
<dbReference type="RefSeq" id="XP_033425480.1">
    <property type="nucleotide sequence ID" value="XM_033572165.1"/>
</dbReference>
<gene>
    <name evidence="2" type="ORF">ATNIH1004_007545</name>
</gene>
<dbReference type="InterPro" id="IPR027417">
    <property type="entry name" value="P-loop_NTPase"/>
</dbReference>
<proteinExistence type="predicted"/>